<dbReference type="GO" id="GO:0016301">
    <property type="term" value="F:kinase activity"/>
    <property type="evidence" value="ECO:0007669"/>
    <property type="project" value="UniProtKB-KW"/>
</dbReference>
<evidence type="ECO:0000313" key="6">
    <source>
        <dbReference type="Proteomes" id="UP001164803"/>
    </source>
</evidence>
<dbReference type="InterPro" id="IPR018484">
    <property type="entry name" value="FGGY_N"/>
</dbReference>
<dbReference type="Pfam" id="PF00370">
    <property type="entry name" value="FGGY_N"/>
    <property type="match status" value="1"/>
</dbReference>
<dbReference type="Gene3D" id="3.30.420.40">
    <property type="match status" value="2"/>
</dbReference>
<evidence type="ECO:0000256" key="1">
    <source>
        <dbReference type="ARBA" id="ARBA00009156"/>
    </source>
</evidence>
<name>A0ABY6Z2J3_9BACL</name>
<keyword evidence="3 5" id="KW-0418">Kinase</keyword>
<evidence type="ECO:0000256" key="2">
    <source>
        <dbReference type="ARBA" id="ARBA00022679"/>
    </source>
</evidence>
<reference evidence="5" key="1">
    <citation type="submission" date="2022-08" db="EMBL/GenBank/DDBJ databases">
        <title>Alicyclobacillus dauci DSM2870, complete genome.</title>
        <authorList>
            <person name="Wang Q."/>
            <person name="Cai R."/>
            <person name="Wang Z."/>
        </authorList>
    </citation>
    <scope>NUCLEOTIDE SEQUENCE</scope>
    <source>
        <strain evidence="5">DSM 28700</strain>
    </source>
</reference>
<feature type="domain" description="Carbohydrate kinase FGGY N-terminal" evidence="4">
    <location>
        <begin position="4"/>
        <end position="216"/>
    </location>
</feature>
<protein>
    <submittedName>
        <fullName evidence="5">FGGY family carbohydrate kinase</fullName>
    </submittedName>
</protein>
<dbReference type="InterPro" id="IPR050406">
    <property type="entry name" value="FGGY_Carb_Kinase"/>
</dbReference>
<dbReference type="EMBL" id="CP104064">
    <property type="protein sequence ID" value="WAH37051.1"/>
    <property type="molecule type" value="Genomic_DNA"/>
</dbReference>
<dbReference type="InterPro" id="IPR000577">
    <property type="entry name" value="Carb_kinase_FGGY"/>
</dbReference>
<dbReference type="SUPFAM" id="SSF53067">
    <property type="entry name" value="Actin-like ATPase domain"/>
    <property type="match status" value="2"/>
</dbReference>
<evidence type="ECO:0000256" key="3">
    <source>
        <dbReference type="ARBA" id="ARBA00022777"/>
    </source>
</evidence>
<dbReference type="PANTHER" id="PTHR43095">
    <property type="entry name" value="SUGAR KINASE"/>
    <property type="match status" value="1"/>
</dbReference>
<dbReference type="PIRSF" id="PIRSF000538">
    <property type="entry name" value="GlpK"/>
    <property type="match status" value="1"/>
</dbReference>
<dbReference type="RefSeq" id="WP_268044484.1">
    <property type="nucleotide sequence ID" value="NZ_CP104064.1"/>
</dbReference>
<evidence type="ECO:0000259" key="4">
    <source>
        <dbReference type="Pfam" id="PF00370"/>
    </source>
</evidence>
<dbReference type="Proteomes" id="UP001164803">
    <property type="component" value="Chromosome"/>
</dbReference>
<dbReference type="InterPro" id="IPR043129">
    <property type="entry name" value="ATPase_NBD"/>
</dbReference>
<gene>
    <name evidence="5" type="ORF">NZD86_00255</name>
</gene>
<proteinExistence type="inferred from homology"/>
<dbReference type="CDD" id="cd07777">
    <property type="entry name" value="ASKHA_NBD_FGGY_SHK"/>
    <property type="match status" value="1"/>
</dbReference>
<keyword evidence="2" id="KW-0808">Transferase</keyword>
<organism evidence="5 6">
    <name type="scientific">Alicyclobacillus dauci</name>
    <dbReference type="NCBI Taxonomy" id="1475485"/>
    <lineage>
        <taxon>Bacteria</taxon>
        <taxon>Bacillati</taxon>
        <taxon>Bacillota</taxon>
        <taxon>Bacilli</taxon>
        <taxon>Bacillales</taxon>
        <taxon>Alicyclobacillaceae</taxon>
        <taxon>Alicyclobacillus</taxon>
    </lineage>
</organism>
<comment type="similarity">
    <text evidence="1">Belongs to the FGGY kinase family.</text>
</comment>
<dbReference type="PANTHER" id="PTHR43095:SF5">
    <property type="entry name" value="XYLULOSE KINASE"/>
    <property type="match status" value="1"/>
</dbReference>
<sequence length="456" mass="49159">MKLIGLDIGTTSICGVVLDTEIGNVVLRTTHANRSGVRCTDDFAHLQDPSEILNSIETVLDTLLSEHPDTAAIGISSQMHGILYINGSGEHVSPLYTWQDARGDKILSGSQSYCDAFQEQTGYAISAGYGMVTHFYNLINHLVPAEAVSFCTIGDYVAMNLAGSSEPITEPTLASSLGSFDIEEGCFDTAALRNLFITSDFLPRIASSGTPLGKFRGTITVFNAIGDNQASYLGAVRSKQDSLLINIGTGAQLSVMTNTMCTVPHWETRPAVGEGYLLVGATPNGGNAYVLIEGFFRRVLDVFNASLQGSLFDKMNAVLQNVYEKDNQLKVSTQFYGARDNPQKRGAIQNITPENFTPVDLMVGTLSGVVDELVSFYEDLPVELRSKVRHVVGSGNGIRKNNYLKSLLERKFSTTLEIATCDEEAAFGAALYAAGASSVFSSSADLLKCIRYEGDI</sequence>
<keyword evidence="6" id="KW-1185">Reference proteome</keyword>
<accession>A0ABY6Z2J3</accession>
<evidence type="ECO:0000313" key="5">
    <source>
        <dbReference type="EMBL" id="WAH37051.1"/>
    </source>
</evidence>